<dbReference type="OrthoDB" id="10505593at2759"/>
<feature type="non-terminal residue" evidence="2">
    <location>
        <position position="138"/>
    </location>
</feature>
<feature type="non-terminal residue" evidence="2">
    <location>
        <position position="1"/>
    </location>
</feature>
<evidence type="ECO:0000313" key="3">
    <source>
        <dbReference type="Proteomes" id="UP000237000"/>
    </source>
</evidence>
<name>A0A2P5C500_TREOI</name>
<feature type="compositionally biased region" description="Basic and acidic residues" evidence="1">
    <location>
        <begin position="33"/>
        <end position="49"/>
    </location>
</feature>
<dbReference type="Proteomes" id="UP000237000">
    <property type="component" value="Unassembled WGS sequence"/>
</dbReference>
<proteinExistence type="predicted"/>
<dbReference type="InParanoid" id="A0A2P5C500"/>
<gene>
    <name evidence="2" type="ORF">TorRG33x02_297260</name>
</gene>
<keyword evidence="3" id="KW-1185">Reference proteome</keyword>
<feature type="region of interest" description="Disordered" evidence="1">
    <location>
        <begin position="24"/>
        <end position="62"/>
    </location>
</feature>
<organism evidence="2 3">
    <name type="scientific">Trema orientale</name>
    <name type="common">Charcoal tree</name>
    <name type="synonym">Celtis orientalis</name>
    <dbReference type="NCBI Taxonomy" id="63057"/>
    <lineage>
        <taxon>Eukaryota</taxon>
        <taxon>Viridiplantae</taxon>
        <taxon>Streptophyta</taxon>
        <taxon>Embryophyta</taxon>
        <taxon>Tracheophyta</taxon>
        <taxon>Spermatophyta</taxon>
        <taxon>Magnoliopsida</taxon>
        <taxon>eudicotyledons</taxon>
        <taxon>Gunneridae</taxon>
        <taxon>Pentapetalae</taxon>
        <taxon>rosids</taxon>
        <taxon>fabids</taxon>
        <taxon>Rosales</taxon>
        <taxon>Cannabaceae</taxon>
        <taxon>Trema</taxon>
    </lineage>
</organism>
<evidence type="ECO:0000256" key="1">
    <source>
        <dbReference type="SAM" id="MobiDB-lite"/>
    </source>
</evidence>
<comment type="caution">
    <text evidence="2">The sequence shown here is derived from an EMBL/GenBank/DDBJ whole genome shotgun (WGS) entry which is preliminary data.</text>
</comment>
<dbReference type="EMBL" id="JXTC01000412">
    <property type="protein sequence ID" value="PON56064.1"/>
    <property type="molecule type" value="Genomic_DNA"/>
</dbReference>
<reference evidence="3" key="1">
    <citation type="submission" date="2016-06" db="EMBL/GenBank/DDBJ databases">
        <title>Parallel loss of symbiosis genes in relatives of nitrogen-fixing non-legume Parasponia.</title>
        <authorList>
            <person name="Van Velzen R."/>
            <person name="Holmer R."/>
            <person name="Bu F."/>
            <person name="Rutten L."/>
            <person name="Van Zeijl A."/>
            <person name="Liu W."/>
            <person name="Santuari L."/>
            <person name="Cao Q."/>
            <person name="Sharma T."/>
            <person name="Shen D."/>
            <person name="Roswanjaya Y."/>
            <person name="Wardhani T."/>
            <person name="Kalhor M.S."/>
            <person name="Jansen J."/>
            <person name="Van den Hoogen J."/>
            <person name="Gungor B."/>
            <person name="Hartog M."/>
            <person name="Hontelez J."/>
            <person name="Verver J."/>
            <person name="Yang W.-C."/>
            <person name="Schijlen E."/>
            <person name="Repin R."/>
            <person name="Schilthuizen M."/>
            <person name="Schranz E."/>
            <person name="Heidstra R."/>
            <person name="Miyata K."/>
            <person name="Fedorova E."/>
            <person name="Kohlen W."/>
            <person name="Bisseling T."/>
            <person name="Smit S."/>
            <person name="Geurts R."/>
        </authorList>
    </citation>
    <scope>NUCLEOTIDE SEQUENCE [LARGE SCALE GENOMIC DNA]</scope>
    <source>
        <strain evidence="3">cv. RG33-2</strain>
    </source>
</reference>
<sequence length="138" mass="15344">SCPHCLSPVSSFNISESIIRSLRDPPIWDSNSDDTRHSATPPDDHRTDHVATTPLMPDDDHHHTTVATPSTSLDYIDHAVTSHIFADDQHHTATTVPPDTTMTTLPPVQRTTAAVLLRLYLLPSFLTMTTTTWRLLLL</sequence>
<dbReference type="AlphaFoldDB" id="A0A2P5C500"/>
<evidence type="ECO:0000313" key="2">
    <source>
        <dbReference type="EMBL" id="PON56064.1"/>
    </source>
</evidence>
<accession>A0A2P5C500</accession>
<protein>
    <submittedName>
        <fullName evidence="2">Uncharacterized protein</fullName>
    </submittedName>
</protein>